<sequence length="190" mass="19259">MATRTASPAEKLTATATEPATTEPATTEPATTEPATTVPHARTTGASAGTTVSDGASGVDEPAVSRGKTSIADGVVEKIAGMAAREVPGVYALGGGFARAFGAVRDRVPGGGGRANVARGVHAEVGKRQTAIDLDVVVEYGVAIQDVSGEIRENVIAALERMTGLEVVEVNVAVGDVHLPEDDDDETRVA</sequence>
<evidence type="ECO:0000256" key="2">
    <source>
        <dbReference type="SAM" id="MobiDB-lite"/>
    </source>
</evidence>
<name>A0A4R4SIR3_9ACTN</name>
<evidence type="ECO:0000313" key="4">
    <source>
        <dbReference type="Proteomes" id="UP000295345"/>
    </source>
</evidence>
<evidence type="ECO:0000313" key="3">
    <source>
        <dbReference type="EMBL" id="TDC63447.1"/>
    </source>
</evidence>
<protein>
    <submittedName>
        <fullName evidence="3">Asp23/Gls24 family envelope stress response protein</fullName>
    </submittedName>
</protein>
<accession>A0A4R4SIR3</accession>
<dbReference type="AlphaFoldDB" id="A0A4R4SIR3"/>
<proteinExistence type="inferred from homology"/>
<reference evidence="3 4" key="1">
    <citation type="submission" date="2019-03" db="EMBL/GenBank/DDBJ databases">
        <title>Draft genome sequences of novel Actinobacteria.</title>
        <authorList>
            <person name="Sahin N."/>
            <person name="Ay H."/>
            <person name="Saygin H."/>
        </authorList>
    </citation>
    <scope>NUCLEOTIDE SEQUENCE [LARGE SCALE GENOMIC DNA]</scope>
    <source>
        <strain evidence="3 4">DSM 41900</strain>
    </source>
</reference>
<feature type="compositionally biased region" description="Polar residues" evidence="2">
    <location>
        <begin position="44"/>
        <end position="54"/>
    </location>
</feature>
<dbReference type="Pfam" id="PF03780">
    <property type="entry name" value="Asp23"/>
    <property type="match status" value="1"/>
</dbReference>
<evidence type="ECO:0000256" key="1">
    <source>
        <dbReference type="ARBA" id="ARBA00005721"/>
    </source>
</evidence>
<organism evidence="3 4">
    <name type="scientific">Streptomyces hainanensis</name>
    <dbReference type="NCBI Taxonomy" id="402648"/>
    <lineage>
        <taxon>Bacteria</taxon>
        <taxon>Bacillati</taxon>
        <taxon>Actinomycetota</taxon>
        <taxon>Actinomycetes</taxon>
        <taxon>Kitasatosporales</taxon>
        <taxon>Streptomycetaceae</taxon>
        <taxon>Streptomyces</taxon>
    </lineage>
</organism>
<dbReference type="OrthoDB" id="9808942at2"/>
<gene>
    <name evidence="3" type="ORF">E1283_32380</name>
</gene>
<dbReference type="PANTHER" id="PTHR34297:SF3">
    <property type="entry name" value="ALKALINE SHOCK PROTEIN 23"/>
    <property type="match status" value="1"/>
</dbReference>
<keyword evidence="4" id="KW-1185">Reference proteome</keyword>
<dbReference type="Proteomes" id="UP000295345">
    <property type="component" value="Unassembled WGS sequence"/>
</dbReference>
<dbReference type="PANTHER" id="PTHR34297">
    <property type="entry name" value="HYPOTHETICAL CYTOSOLIC PROTEIN-RELATED"/>
    <property type="match status" value="1"/>
</dbReference>
<dbReference type="RefSeq" id="WP_132821734.1">
    <property type="nucleotide sequence ID" value="NZ_SMKI01000558.1"/>
</dbReference>
<comment type="caution">
    <text evidence="3">The sequence shown here is derived from an EMBL/GenBank/DDBJ whole genome shotgun (WGS) entry which is preliminary data.</text>
</comment>
<dbReference type="EMBL" id="SMKI01000558">
    <property type="protein sequence ID" value="TDC63447.1"/>
    <property type="molecule type" value="Genomic_DNA"/>
</dbReference>
<feature type="region of interest" description="Disordered" evidence="2">
    <location>
        <begin position="1"/>
        <end position="67"/>
    </location>
</feature>
<feature type="compositionally biased region" description="Low complexity" evidence="2">
    <location>
        <begin position="13"/>
        <end position="37"/>
    </location>
</feature>
<comment type="similarity">
    <text evidence="1">Belongs to the asp23 family.</text>
</comment>
<dbReference type="InterPro" id="IPR005531">
    <property type="entry name" value="Asp23"/>
</dbReference>